<dbReference type="eggNOG" id="ENOG502SKQB">
    <property type="taxonomic scope" value="Eukaryota"/>
</dbReference>
<comment type="caution">
    <text evidence="1">The sequence shown here is derived from an EMBL/GenBank/DDBJ whole genome shotgun (WGS) entry which is preliminary data.</text>
</comment>
<dbReference type="Proteomes" id="UP000018001">
    <property type="component" value="Unassembled WGS sequence"/>
</dbReference>
<name>V5G0E2_BYSSN</name>
<gene>
    <name evidence="1" type="ORF">PVAR5_4074</name>
</gene>
<keyword evidence="2" id="KW-1185">Reference proteome</keyword>
<reference evidence="2" key="1">
    <citation type="journal article" date="2014" name="Genome Announc.">
        <title>Draft genome sequence of the formaldehyde-resistant fungus Byssochlamys spectabilis No. 5 (anamorph Paecilomyces variotii No. 5) (NBRC109023).</title>
        <authorList>
            <person name="Oka T."/>
            <person name="Ekino K."/>
            <person name="Fukuda K."/>
            <person name="Nomura Y."/>
        </authorList>
    </citation>
    <scope>NUCLEOTIDE SEQUENCE [LARGE SCALE GENOMIC DNA]</scope>
    <source>
        <strain evidence="2">No. 5 / NBRC 109023</strain>
    </source>
</reference>
<dbReference type="HOGENOM" id="CLU_1806614_0_0_1"/>
<evidence type="ECO:0000313" key="2">
    <source>
        <dbReference type="Proteomes" id="UP000018001"/>
    </source>
</evidence>
<protein>
    <recommendedName>
        <fullName evidence="3">Aminoglycoside phosphotransferase domain-containing protein</fullName>
    </recommendedName>
</protein>
<evidence type="ECO:0008006" key="3">
    <source>
        <dbReference type="Google" id="ProtNLM"/>
    </source>
</evidence>
<proteinExistence type="predicted"/>
<dbReference type="Gene3D" id="3.90.1200.10">
    <property type="match status" value="1"/>
</dbReference>
<dbReference type="EMBL" id="BAUL01000128">
    <property type="protein sequence ID" value="GAD95431.1"/>
    <property type="molecule type" value="Genomic_DNA"/>
</dbReference>
<sequence>MVLLHKDFGVCNIMVSDTCNLVGVIDWAEAEIAPFGLNLHSHQRLISKVRLKDGWIRYDDYVMSEEIFWNTFSKEAGGLDNETIKIIKAARITGWLLSRGFTSRLANMLEPVPIRDDESGAYNMRDLDGLLINPATRFIELNN</sequence>
<dbReference type="OrthoDB" id="5598852at2759"/>
<dbReference type="AlphaFoldDB" id="V5G0E2"/>
<organism evidence="1 2">
    <name type="scientific">Byssochlamys spectabilis (strain No. 5 / NBRC 109023)</name>
    <name type="common">Paecilomyces variotii</name>
    <dbReference type="NCBI Taxonomy" id="1356009"/>
    <lineage>
        <taxon>Eukaryota</taxon>
        <taxon>Fungi</taxon>
        <taxon>Dikarya</taxon>
        <taxon>Ascomycota</taxon>
        <taxon>Pezizomycotina</taxon>
        <taxon>Eurotiomycetes</taxon>
        <taxon>Eurotiomycetidae</taxon>
        <taxon>Eurotiales</taxon>
        <taxon>Thermoascaceae</taxon>
        <taxon>Paecilomyces</taxon>
    </lineage>
</organism>
<accession>V5G0E2</accession>
<evidence type="ECO:0000313" key="1">
    <source>
        <dbReference type="EMBL" id="GAD95431.1"/>
    </source>
</evidence>
<dbReference type="InParanoid" id="V5G0E2"/>